<keyword evidence="1" id="KW-0812">Transmembrane</keyword>
<accession>A0A1E5VVS8</accession>
<gene>
    <name evidence="3" type="ORF">BAE44_0009750</name>
</gene>
<dbReference type="STRING" id="888268.A0A1E5VVS8"/>
<evidence type="ECO:0000259" key="2">
    <source>
        <dbReference type="Pfam" id="PF08787"/>
    </source>
</evidence>
<dbReference type="EMBL" id="LWDX02028099">
    <property type="protein sequence ID" value="OEL29231.1"/>
    <property type="molecule type" value="Genomic_DNA"/>
</dbReference>
<dbReference type="PANTHER" id="PTHR33681:SF8">
    <property type="entry name" value="BINDING PROTEIN, PUTATIVE-RELATED"/>
    <property type="match status" value="1"/>
</dbReference>
<feature type="domain" description="Alginate lyase 2" evidence="2">
    <location>
        <begin position="62"/>
        <end position="234"/>
    </location>
</feature>
<dbReference type="OrthoDB" id="654679at2759"/>
<name>A0A1E5VVS8_9POAL</name>
<sequence length="312" mass="34614">MQECSGTACSDIAVMASLTRPWLLPLLLVVAMATFALTVAGGGSGNPTAGFEKVELTDHDFVVQSPYNVPESQRFRYRDGVRTFWVYKNDMPFNTATHTNPRSEVKLSGHDYSSGVWQFEGYGYVPSGTSGVSVMQIHNQEGAAHSTVLMLHVYDGVLRFYSGPAVEPGIYDRWFRLNVIHDTGASTVAVYVDGERRYSTSVIPSDSYYFKFGVYMQHHDQSSCMESRWTNVTLYTKHYSEGKAEDAMVAWLEKHTGPVSCAAGEAHLPHGLMALLRMEKLRLRSLHSRAKIFGTFCTVAGVVLMILYPGPA</sequence>
<dbReference type="InterPro" id="IPR013320">
    <property type="entry name" value="ConA-like_dom_sf"/>
</dbReference>
<dbReference type="InterPro" id="IPR014895">
    <property type="entry name" value="Alginate_lyase_2"/>
</dbReference>
<dbReference type="PANTHER" id="PTHR33681">
    <property type="entry name" value="BINDING PROTEIN, PUTATIVE, EXPRESSED-RELATED"/>
    <property type="match status" value="1"/>
</dbReference>
<feature type="transmembrane region" description="Helical" evidence="1">
    <location>
        <begin position="22"/>
        <end position="43"/>
    </location>
</feature>
<dbReference type="Pfam" id="PF08787">
    <property type="entry name" value="Alginate_lyase2"/>
    <property type="match status" value="1"/>
</dbReference>
<feature type="transmembrane region" description="Helical" evidence="1">
    <location>
        <begin position="290"/>
        <end position="308"/>
    </location>
</feature>
<keyword evidence="1" id="KW-1133">Transmembrane helix</keyword>
<proteinExistence type="predicted"/>
<evidence type="ECO:0000313" key="4">
    <source>
        <dbReference type="Proteomes" id="UP000095767"/>
    </source>
</evidence>
<evidence type="ECO:0000256" key="1">
    <source>
        <dbReference type="SAM" id="Phobius"/>
    </source>
</evidence>
<comment type="caution">
    <text evidence="3">The sequence shown here is derived from an EMBL/GenBank/DDBJ whole genome shotgun (WGS) entry which is preliminary data.</text>
</comment>
<dbReference type="AlphaFoldDB" id="A0A1E5VVS8"/>
<dbReference type="Proteomes" id="UP000095767">
    <property type="component" value="Unassembled WGS sequence"/>
</dbReference>
<keyword evidence="4" id="KW-1185">Reference proteome</keyword>
<dbReference type="SUPFAM" id="SSF49899">
    <property type="entry name" value="Concanavalin A-like lectins/glucanases"/>
    <property type="match status" value="1"/>
</dbReference>
<keyword evidence="1" id="KW-0472">Membrane</keyword>
<evidence type="ECO:0000313" key="3">
    <source>
        <dbReference type="EMBL" id="OEL29231.1"/>
    </source>
</evidence>
<dbReference type="Gene3D" id="2.60.120.200">
    <property type="match status" value="1"/>
</dbReference>
<reference evidence="3 4" key="1">
    <citation type="submission" date="2016-09" db="EMBL/GenBank/DDBJ databases">
        <title>The draft genome of Dichanthelium oligosanthes: A C3 panicoid grass species.</title>
        <authorList>
            <person name="Studer A.J."/>
            <person name="Schnable J.C."/>
            <person name="Brutnell T.P."/>
        </authorList>
    </citation>
    <scope>NUCLEOTIDE SEQUENCE [LARGE SCALE GENOMIC DNA]</scope>
    <source>
        <strain evidence="4">cv. Kellogg 1175</strain>
        <tissue evidence="3">Leaf</tissue>
    </source>
</reference>
<protein>
    <submittedName>
        <fullName evidence="3">Citrate-binding protein</fullName>
    </submittedName>
</protein>
<organism evidence="3 4">
    <name type="scientific">Dichanthelium oligosanthes</name>
    <dbReference type="NCBI Taxonomy" id="888268"/>
    <lineage>
        <taxon>Eukaryota</taxon>
        <taxon>Viridiplantae</taxon>
        <taxon>Streptophyta</taxon>
        <taxon>Embryophyta</taxon>
        <taxon>Tracheophyta</taxon>
        <taxon>Spermatophyta</taxon>
        <taxon>Magnoliopsida</taxon>
        <taxon>Liliopsida</taxon>
        <taxon>Poales</taxon>
        <taxon>Poaceae</taxon>
        <taxon>PACMAD clade</taxon>
        <taxon>Panicoideae</taxon>
        <taxon>Panicodae</taxon>
        <taxon>Paniceae</taxon>
        <taxon>Dichantheliinae</taxon>
        <taxon>Dichanthelium</taxon>
    </lineage>
</organism>